<keyword evidence="1" id="KW-0472">Membrane</keyword>
<sequence length="505" mass="58381">MKKSSKIFLYIITGIILLALILFALNNFAEEKLKKGIQDATSQINLNYEELDVNLLSRKATLESPSFSVNGKSFKAEKLSLNNIEIFKYLTDKDLEIGEVSLDGPSFIINKSKKSKSSGDATSSGFKENILIKRLQIKNGELAIIENDSAENSLFTKFNHLKILDFQLDSSSVNNTIPFQYKDYVFKGDSIFFKLDPRHNISLGKMNIEEGHSVFNDFRIIPVYGKQEFQQHIPYELDRFELVVEEVIFSNLKWKFENDSLSIENPLVKIKNANLEVYRDKLQPDDTRQKKMYSEMIRRLPFKLKLDTIRVINSYIKYEELIDGDRSPGEVDFSNLDASIYNLSNINMQAKDFKSTEVDVKTLFMQEANLSVNWRINIQNKNDRFNISGDMNRISEEAMNRFMKPAMNVLAKGSIEDMAFNYSGNHTEALGDMRLVYKDFKVEVLRKDGRRKNKLLSALANLIMNKDAISEDVVQKQIEVTRDKTRSFWNYLWKMIRAGALKSFF</sequence>
<dbReference type="EMBL" id="FOVL01000001">
    <property type="protein sequence ID" value="SFN26684.1"/>
    <property type="molecule type" value="Genomic_DNA"/>
</dbReference>
<organism evidence="2 3">
    <name type="scientific">Salegentibacter flavus</name>
    <dbReference type="NCBI Taxonomy" id="287099"/>
    <lineage>
        <taxon>Bacteria</taxon>
        <taxon>Pseudomonadati</taxon>
        <taxon>Bacteroidota</taxon>
        <taxon>Flavobacteriia</taxon>
        <taxon>Flavobacteriales</taxon>
        <taxon>Flavobacteriaceae</taxon>
        <taxon>Salegentibacter</taxon>
    </lineage>
</organism>
<evidence type="ECO:0000256" key="1">
    <source>
        <dbReference type="SAM" id="Phobius"/>
    </source>
</evidence>
<dbReference type="STRING" id="287099.SAMN05660413_00143"/>
<evidence type="ECO:0000313" key="3">
    <source>
        <dbReference type="Proteomes" id="UP000199153"/>
    </source>
</evidence>
<dbReference type="Proteomes" id="UP000199153">
    <property type="component" value="Unassembled WGS sequence"/>
</dbReference>
<reference evidence="2 3" key="1">
    <citation type="submission" date="2016-10" db="EMBL/GenBank/DDBJ databases">
        <authorList>
            <person name="de Groot N.N."/>
        </authorList>
    </citation>
    <scope>NUCLEOTIDE SEQUENCE [LARGE SCALE GENOMIC DNA]</scope>
    <source>
        <strain evidence="2 3">DSM 17794</strain>
    </source>
</reference>
<dbReference type="AlphaFoldDB" id="A0A1I4XLK2"/>
<feature type="transmembrane region" description="Helical" evidence="1">
    <location>
        <begin position="7"/>
        <end position="25"/>
    </location>
</feature>
<keyword evidence="1" id="KW-1133">Transmembrane helix</keyword>
<dbReference type="RefSeq" id="WP_093404608.1">
    <property type="nucleotide sequence ID" value="NZ_FOVL01000001.1"/>
</dbReference>
<keyword evidence="1" id="KW-0812">Transmembrane</keyword>
<dbReference type="OrthoDB" id="1412480at2"/>
<evidence type="ECO:0008006" key="4">
    <source>
        <dbReference type="Google" id="ProtNLM"/>
    </source>
</evidence>
<name>A0A1I4XLK2_9FLAO</name>
<evidence type="ECO:0000313" key="2">
    <source>
        <dbReference type="EMBL" id="SFN26684.1"/>
    </source>
</evidence>
<proteinExistence type="predicted"/>
<accession>A0A1I4XLK2</accession>
<gene>
    <name evidence="2" type="ORF">SAMN05660413_00143</name>
</gene>
<keyword evidence="3" id="KW-1185">Reference proteome</keyword>
<protein>
    <recommendedName>
        <fullName evidence="4">DUF748 domain-containing protein</fullName>
    </recommendedName>
</protein>